<dbReference type="InterPro" id="IPR026898">
    <property type="entry name" value="PrsW"/>
</dbReference>
<keyword evidence="2" id="KW-1133">Transmembrane helix</keyword>
<comment type="caution">
    <text evidence="3">The sequence shown here is derived from an EMBL/GenBank/DDBJ whole genome shotgun (WGS) entry which is preliminary data.</text>
</comment>
<evidence type="ECO:0000313" key="3">
    <source>
        <dbReference type="EMBL" id="MRG95986.1"/>
    </source>
</evidence>
<dbReference type="RefSeq" id="WP_153822778.1">
    <property type="nucleotide sequence ID" value="NZ_WJIE01000009.1"/>
</dbReference>
<protein>
    <submittedName>
        <fullName evidence="3">Protease PrsW</fullName>
    </submittedName>
</protein>
<accession>A0A6N7PYP0</accession>
<keyword evidence="3" id="KW-0645">Protease</keyword>
<feature type="compositionally biased region" description="Basic and acidic residues" evidence="1">
    <location>
        <begin position="230"/>
        <end position="245"/>
    </location>
</feature>
<gene>
    <name evidence="3" type="ORF">GF068_29310</name>
</gene>
<feature type="transmembrane region" description="Helical" evidence="2">
    <location>
        <begin position="375"/>
        <end position="395"/>
    </location>
</feature>
<feature type="transmembrane region" description="Helical" evidence="2">
    <location>
        <begin position="144"/>
        <end position="162"/>
    </location>
</feature>
<evidence type="ECO:0000313" key="4">
    <source>
        <dbReference type="Proteomes" id="UP000440224"/>
    </source>
</evidence>
<name>A0A6N7PYP0_9BACT</name>
<reference evidence="3 4" key="1">
    <citation type="submission" date="2019-10" db="EMBL/GenBank/DDBJ databases">
        <title>A soil myxobacterium in the family Polyangiaceae.</title>
        <authorList>
            <person name="Li Y."/>
            <person name="Wang J."/>
        </authorList>
    </citation>
    <scope>NUCLEOTIDE SEQUENCE [LARGE SCALE GENOMIC DNA]</scope>
    <source>
        <strain evidence="3 4">DSM 14734</strain>
    </source>
</reference>
<dbReference type="EMBL" id="WJIE01000009">
    <property type="protein sequence ID" value="MRG95986.1"/>
    <property type="molecule type" value="Genomic_DNA"/>
</dbReference>
<feature type="region of interest" description="Disordered" evidence="1">
    <location>
        <begin position="230"/>
        <end position="254"/>
    </location>
</feature>
<organism evidence="3 4">
    <name type="scientific">Polyangium spumosum</name>
    <dbReference type="NCBI Taxonomy" id="889282"/>
    <lineage>
        <taxon>Bacteria</taxon>
        <taxon>Pseudomonadati</taxon>
        <taxon>Myxococcota</taxon>
        <taxon>Polyangia</taxon>
        <taxon>Polyangiales</taxon>
        <taxon>Polyangiaceae</taxon>
        <taxon>Polyangium</taxon>
    </lineage>
</organism>
<dbReference type="PANTHER" id="PTHR36844">
    <property type="entry name" value="PROTEASE PRSW"/>
    <property type="match status" value="1"/>
</dbReference>
<evidence type="ECO:0000256" key="2">
    <source>
        <dbReference type="SAM" id="Phobius"/>
    </source>
</evidence>
<dbReference type="AlphaFoldDB" id="A0A6N7PYP0"/>
<sequence length="398" mass="41605">MFVLQILLGLLALLAPVAFSVGFASRDQLRPSSPRSVVATFALGMLACVPAELLERALTGVLGPRKEVVGIDLAALVYAYLVAAPLEEGLKVAAATPAFRLRVGQHRPVDVIMYAAAAALGFMTLKSALFLIGRPFSLVDPARTALTTVAATSLATWWGFALGRDPQGRMGGGWFNGAWVLAAAGNAVAHHVAFARGPASVLATIPIIVAGAVIAVLGWRDVLARNAEKAKVEPREHEREREREPKKSRRHPLAPPSLKAIREAMKRSDRGISFFWIGLGMLVTTGVITAMLVGAVVLGRRLGFEFTAIDRDASNAIAPLLLLASAALLSFLFAGWIVARASAARSVLEPAISALLAIGGTIVLLGLAAPVAVVIALACAPLAFGLACLGAWLGLSDA</sequence>
<feature type="transmembrane region" description="Helical" evidence="2">
    <location>
        <begin position="351"/>
        <end position="369"/>
    </location>
</feature>
<keyword evidence="2" id="KW-0472">Membrane</keyword>
<dbReference type="GO" id="GO:0008233">
    <property type="term" value="F:peptidase activity"/>
    <property type="evidence" value="ECO:0007669"/>
    <property type="project" value="UniProtKB-KW"/>
</dbReference>
<feature type="transmembrane region" description="Helical" evidence="2">
    <location>
        <begin position="317"/>
        <end position="339"/>
    </location>
</feature>
<keyword evidence="4" id="KW-1185">Reference proteome</keyword>
<feature type="transmembrane region" description="Helical" evidence="2">
    <location>
        <begin position="274"/>
        <end position="297"/>
    </location>
</feature>
<dbReference type="GO" id="GO:0006508">
    <property type="term" value="P:proteolysis"/>
    <property type="evidence" value="ECO:0007669"/>
    <property type="project" value="UniProtKB-KW"/>
</dbReference>
<feature type="transmembrane region" description="Helical" evidence="2">
    <location>
        <begin position="174"/>
        <end position="193"/>
    </location>
</feature>
<proteinExistence type="predicted"/>
<keyword evidence="2" id="KW-0812">Transmembrane</keyword>
<dbReference type="PANTHER" id="PTHR36844:SF1">
    <property type="entry name" value="PROTEASE PRSW"/>
    <property type="match status" value="1"/>
</dbReference>
<evidence type="ECO:0000256" key="1">
    <source>
        <dbReference type="SAM" id="MobiDB-lite"/>
    </source>
</evidence>
<feature type="transmembrane region" description="Helical" evidence="2">
    <location>
        <begin position="199"/>
        <end position="219"/>
    </location>
</feature>
<keyword evidence="3" id="KW-0378">Hydrolase</keyword>
<dbReference type="OrthoDB" id="508302at2"/>
<dbReference type="Proteomes" id="UP000440224">
    <property type="component" value="Unassembled WGS sequence"/>
</dbReference>
<feature type="transmembrane region" description="Helical" evidence="2">
    <location>
        <begin position="111"/>
        <end position="132"/>
    </location>
</feature>
<feature type="transmembrane region" description="Helical" evidence="2">
    <location>
        <begin position="36"/>
        <end position="54"/>
    </location>
</feature>